<dbReference type="InterPro" id="IPR016032">
    <property type="entry name" value="Sig_transdc_resp-reg_C-effctor"/>
</dbReference>
<sequence>MRHKELKHWTAGVAHLLALPSGRARLLGLSQWLKQICHVDHFVLFVYEGNHRPLALFDTFPADKRKVYVDDYQVGPYLLDPFYLACTRNQPPGLWRLRQFAPDHFYLGEYYLNYYQLTGLAEEVAFFVDLADGAKGVLSLMRSTASPTYSRDELQLLDCAQQVVEEVVQEAWQQRRDQQPRPAQDLDHQIRAAFEQFGAHSLTAREQEIVQLLLRGHSSASVAEQLAISPGTVKIHRKNIYAKLGIGSQAELLGLFIRELSGSAVEGESPLPAGALSQ</sequence>
<dbReference type="RefSeq" id="WP_119892128.1">
    <property type="nucleotide sequence ID" value="NZ_CP032419.1"/>
</dbReference>
<evidence type="ECO:0000313" key="6">
    <source>
        <dbReference type="Proteomes" id="UP000265560"/>
    </source>
</evidence>
<evidence type="ECO:0000313" key="5">
    <source>
        <dbReference type="EMBL" id="AYC31502.1"/>
    </source>
</evidence>
<keyword evidence="6" id="KW-1185">Reference proteome</keyword>
<feature type="domain" description="HTH luxR-type" evidence="4">
    <location>
        <begin position="195"/>
        <end position="260"/>
    </location>
</feature>
<dbReference type="Pfam" id="PF00196">
    <property type="entry name" value="GerE"/>
    <property type="match status" value="1"/>
</dbReference>
<dbReference type="Gene3D" id="1.10.10.10">
    <property type="entry name" value="Winged helix-like DNA-binding domain superfamily/Winged helix DNA-binding domain"/>
    <property type="match status" value="1"/>
</dbReference>
<evidence type="ECO:0000259" key="4">
    <source>
        <dbReference type="PROSITE" id="PS50043"/>
    </source>
</evidence>
<dbReference type="PANTHER" id="PTHR44688:SF16">
    <property type="entry name" value="DNA-BINDING TRANSCRIPTIONAL ACTIVATOR DEVR_DOSR"/>
    <property type="match status" value="1"/>
</dbReference>
<dbReference type="GO" id="GO:0003677">
    <property type="term" value="F:DNA binding"/>
    <property type="evidence" value="ECO:0007669"/>
    <property type="project" value="UniProtKB-KW"/>
</dbReference>
<dbReference type="EMBL" id="CP032419">
    <property type="protein sequence ID" value="AYC31502.1"/>
    <property type="molecule type" value="Genomic_DNA"/>
</dbReference>
<organism evidence="5 6">
    <name type="scientific">Pseudomonas cavernae</name>
    <dbReference type="NCBI Taxonomy" id="2320867"/>
    <lineage>
        <taxon>Bacteria</taxon>
        <taxon>Pseudomonadati</taxon>
        <taxon>Pseudomonadota</taxon>
        <taxon>Gammaproteobacteria</taxon>
        <taxon>Pseudomonadales</taxon>
        <taxon>Pseudomonadaceae</taxon>
        <taxon>Pseudomonas</taxon>
    </lineage>
</organism>
<dbReference type="PROSITE" id="PS00622">
    <property type="entry name" value="HTH_LUXR_1"/>
    <property type="match status" value="1"/>
</dbReference>
<dbReference type="SUPFAM" id="SSF75516">
    <property type="entry name" value="Pheromone-binding domain of LuxR-like quorum-sensing transcription factors"/>
    <property type="match status" value="1"/>
</dbReference>
<accession>A0A385Z1J3</accession>
<dbReference type="CDD" id="cd06170">
    <property type="entry name" value="LuxR_C_like"/>
    <property type="match status" value="1"/>
</dbReference>
<gene>
    <name evidence="5" type="ORF">D3880_03425</name>
</gene>
<dbReference type="SUPFAM" id="SSF46894">
    <property type="entry name" value="C-terminal effector domain of the bipartite response regulators"/>
    <property type="match status" value="1"/>
</dbReference>
<evidence type="ECO:0000256" key="3">
    <source>
        <dbReference type="ARBA" id="ARBA00023163"/>
    </source>
</evidence>
<dbReference type="GO" id="GO:0006355">
    <property type="term" value="P:regulation of DNA-templated transcription"/>
    <property type="evidence" value="ECO:0007669"/>
    <property type="project" value="InterPro"/>
</dbReference>
<dbReference type="OrthoDB" id="343383at2"/>
<evidence type="ECO:0000256" key="1">
    <source>
        <dbReference type="ARBA" id="ARBA00023015"/>
    </source>
</evidence>
<dbReference type="Proteomes" id="UP000265560">
    <property type="component" value="Chromosome"/>
</dbReference>
<keyword evidence="1" id="KW-0805">Transcription regulation</keyword>
<dbReference type="InterPro" id="IPR036693">
    <property type="entry name" value="TF_LuxR_autoind-bd_dom_sf"/>
</dbReference>
<dbReference type="PROSITE" id="PS50043">
    <property type="entry name" value="HTH_LUXR_2"/>
    <property type="match status" value="1"/>
</dbReference>
<dbReference type="Gene3D" id="3.30.450.80">
    <property type="entry name" value="Transcription factor LuxR-like, autoinducer-binding domain"/>
    <property type="match status" value="1"/>
</dbReference>
<dbReference type="InterPro" id="IPR000792">
    <property type="entry name" value="Tscrpt_reg_LuxR_C"/>
</dbReference>
<dbReference type="KEGG" id="pcav:D3880_03425"/>
<reference evidence="6" key="1">
    <citation type="submission" date="2018-09" db="EMBL/GenBank/DDBJ databases">
        <authorList>
            <person name="Zhu H."/>
        </authorList>
    </citation>
    <scope>NUCLEOTIDE SEQUENCE [LARGE SCALE GENOMIC DNA]</scope>
    <source>
        <strain evidence="6">K2W31S-8</strain>
    </source>
</reference>
<keyword evidence="2" id="KW-0238">DNA-binding</keyword>
<dbReference type="SMART" id="SM00421">
    <property type="entry name" value="HTH_LUXR"/>
    <property type="match status" value="1"/>
</dbReference>
<keyword evidence="3" id="KW-0804">Transcription</keyword>
<evidence type="ECO:0000256" key="2">
    <source>
        <dbReference type="ARBA" id="ARBA00023125"/>
    </source>
</evidence>
<dbReference type="AlphaFoldDB" id="A0A385Z1J3"/>
<name>A0A385Z1J3_9PSED</name>
<proteinExistence type="predicted"/>
<dbReference type="InterPro" id="IPR036388">
    <property type="entry name" value="WH-like_DNA-bd_sf"/>
</dbReference>
<protein>
    <submittedName>
        <fullName evidence="5">LuxR family transcriptional regulator</fullName>
    </submittedName>
</protein>
<dbReference type="PANTHER" id="PTHR44688">
    <property type="entry name" value="DNA-BINDING TRANSCRIPTIONAL ACTIVATOR DEVR_DOSR"/>
    <property type="match status" value="1"/>
</dbReference>
<dbReference type="PRINTS" id="PR00038">
    <property type="entry name" value="HTHLUXR"/>
</dbReference>